<dbReference type="OrthoDB" id="10574583at2759"/>
<comment type="caution">
    <text evidence="2">The sequence shown here is derived from an EMBL/GenBank/DDBJ whole genome shotgun (WGS) entry which is preliminary data.</text>
</comment>
<proteinExistence type="predicted"/>
<dbReference type="AlphaFoldDB" id="I0Z493"/>
<dbReference type="EMBL" id="AGSI01000004">
    <property type="protein sequence ID" value="EIE25462.1"/>
    <property type="molecule type" value="Genomic_DNA"/>
</dbReference>
<protein>
    <submittedName>
        <fullName evidence="2">Uncharacterized protein</fullName>
    </submittedName>
</protein>
<feature type="region of interest" description="Disordered" evidence="1">
    <location>
        <begin position="146"/>
        <end position="203"/>
    </location>
</feature>
<feature type="compositionally biased region" description="Low complexity" evidence="1">
    <location>
        <begin position="170"/>
        <end position="191"/>
    </location>
</feature>
<reference evidence="2 3" key="1">
    <citation type="journal article" date="2012" name="Genome Biol.">
        <title>The genome of the polar eukaryotic microalga coccomyxa subellipsoidea reveals traits of cold adaptation.</title>
        <authorList>
            <person name="Blanc G."/>
            <person name="Agarkova I."/>
            <person name="Grimwood J."/>
            <person name="Kuo A."/>
            <person name="Brueggeman A."/>
            <person name="Dunigan D."/>
            <person name="Gurnon J."/>
            <person name="Ladunga I."/>
            <person name="Lindquist E."/>
            <person name="Lucas S."/>
            <person name="Pangilinan J."/>
            <person name="Proschold T."/>
            <person name="Salamov A."/>
            <person name="Schmutz J."/>
            <person name="Weeks D."/>
            <person name="Yamada T."/>
            <person name="Claverie J.M."/>
            <person name="Grigoriev I."/>
            <person name="Van Etten J."/>
            <person name="Lomsadze A."/>
            <person name="Borodovsky M."/>
        </authorList>
    </citation>
    <scope>NUCLEOTIDE SEQUENCE [LARGE SCALE GENOMIC DNA]</scope>
    <source>
        <strain evidence="2 3">C-169</strain>
    </source>
</reference>
<accession>I0Z493</accession>
<sequence>MEHPEKRVPLLTSSTESFKIGLKSYAQLPGPKHGYSAGQDLSPVKSVRGAKATASTAQSAASFVVSAVAADTGVDTKCWMDGHEEEDTCTSGVSGVHARPLLETSRANTKGTTPSVAALKAPLSPQALPVDGAARILAANAVLLTPGQPTSDVTGGKKPSRARKGGSGDSGSARSADSAGSSGSSTKTSGRTQTIHKENCPWR</sequence>
<evidence type="ECO:0000313" key="3">
    <source>
        <dbReference type="Proteomes" id="UP000007264"/>
    </source>
</evidence>
<dbReference type="KEGG" id="csl:COCSUDRAFT_61678"/>
<name>I0Z493_COCSC</name>
<dbReference type="GeneID" id="17043464"/>
<dbReference type="Proteomes" id="UP000007264">
    <property type="component" value="Unassembled WGS sequence"/>
</dbReference>
<dbReference type="RefSeq" id="XP_005650006.1">
    <property type="nucleotide sequence ID" value="XM_005649949.1"/>
</dbReference>
<organism evidence="2 3">
    <name type="scientific">Coccomyxa subellipsoidea (strain C-169)</name>
    <name type="common">Green microalga</name>
    <dbReference type="NCBI Taxonomy" id="574566"/>
    <lineage>
        <taxon>Eukaryota</taxon>
        <taxon>Viridiplantae</taxon>
        <taxon>Chlorophyta</taxon>
        <taxon>core chlorophytes</taxon>
        <taxon>Trebouxiophyceae</taxon>
        <taxon>Trebouxiophyceae incertae sedis</taxon>
        <taxon>Coccomyxaceae</taxon>
        <taxon>Coccomyxa</taxon>
        <taxon>Coccomyxa subellipsoidea</taxon>
    </lineage>
</organism>
<gene>
    <name evidence="2" type="ORF">COCSUDRAFT_61678</name>
</gene>
<evidence type="ECO:0000313" key="2">
    <source>
        <dbReference type="EMBL" id="EIE25462.1"/>
    </source>
</evidence>
<evidence type="ECO:0000256" key="1">
    <source>
        <dbReference type="SAM" id="MobiDB-lite"/>
    </source>
</evidence>
<keyword evidence="3" id="KW-1185">Reference proteome</keyword>